<dbReference type="GO" id="GO:0004735">
    <property type="term" value="F:pyrroline-5-carboxylate reductase activity"/>
    <property type="evidence" value="ECO:0007669"/>
    <property type="project" value="UniProtKB-UniRule"/>
</dbReference>
<feature type="binding site" evidence="12">
    <location>
        <position position="57"/>
    </location>
    <ligand>
        <name>NADPH</name>
        <dbReference type="ChEBI" id="CHEBI:57783"/>
    </ligand>
</feature>
<dbReference type="FunFam" id="1.10.3730.10:FF:000001">
    <property type="entry name" value="Pyrroline-5-carboxylate reductase"/>
    <property type="match status" value="1"/>
</dbReference>
<sequence length="272" mass="29059">MEQRTIAFIGAGNMARSIIAGLVVSGYAPEKITATAPSPERREPLARDYGIHTTDNNLQAASEADVIVLAVKPQLMEDVCRPLQILDFSGKLVISIAAGISAARLNEMLATRLNLVRVMPNTPSLIGKGMSGLYASPDLNPNDRQFAGNLMKAVGEICWVEQESAINGIIAAAGSAPAYFFLFMEAMQAEAVKQGFSSEQARLLVQQAALGAAEMVVANPDIELSTLREQVTSKGGTTAEAIRTFNEEQLSDTVAKAMRAAVARAQEMETLF</sequence>
<organism evidence="16 17">
    <name type="scientific">Photobacterium ganghwense</name>
    <dbReference type="NCBI Taxonomy" id="320778"/>
    <lineage>
        <taxon>Bacteria</taxon>
        <taxon>Pseudomonadati</taxon>
        <taxon>Pseudomonadota</taxon>
        <taxon>Gammaproteobacteria</taxon>
        <taxon>Vibrionales</taxon>
        <taxon>Vibrionaceae</taxon>
        <taxon>Photobacterium</taxon>
    </lineage>
</organism>
<dbReference type="AlphaFoldDB" id="A0A0J1H017"/>
<dbReference type="InterPro" id="IPR028939">
    <property type="entry name" value="P5C_Rdtase_cat_N"/>
</dbReference>
<proteinExistence type="inferred from homology"/>
<evidence type="ECO:0000256" key="4">
    <source>
        <dbReference type="ARBA" id="ARBA00022605"/>
    </source>
</evidence>
<dbReference type="PIRSF" id="PIRSF000193">
    <property type="entry name" value="Pyrrol-5-carb_rd"/>
    <property type="match status" value="1"/>
</dbReference>
<dbReference type="Pfam" id="PF14748">
    <property type="entry name" value="P5CR_dimer"/>
    <property type="match status" value="1"/>
</dbReference>
<comment type="catalytic activity">
    <reaction evidence="9 10 13">
        <text>L-proline + NADP(+) = (S)-1-pyrroline-5-carboxylate + NADPH + 2 H(+)</text>
        <dbReference type="Rhea" id="RHEA:14109"/>
        <dbReference type="ChEBI" id="CHEBI:15378"/>
        <dbReference type="ChEBI" id="CHEBI:17388"/>
        <dbReference type="ChEBI" id="CHEBI:57783"/>
        <dbReference type="ChEBI" id="CHEBI:58349"/>
        <dbReference type="ChEBI" id="CHEBI:60039"/>
        <dbReference type="EC" id="1.5.1.2"/>
    </reaction>
</comment>
<dbReference type="PANTHER" id="PTHR11645:SF0">
    <property type="entry name" value="PYRROLINE-5-CARBOXYLATE REDUCTASE 3"/>
    <property type="match status" value="1"/>
</dbReference>
<reference evidence="16 17" key="1">
    <citation type="submission" date="2015-05" db="EMBL/GenBank/DDBJ databases">
        <title>Photobacterium galathea sp. nov.</title>
        <authorList>
            <person name="Machado H."/>
            <person name="Gram L."/>
        </authorList>
    </citation>
    <scope>NUCLEOTIDE SEQUENCE [LARGE SCALE GENOMIC DNA]</scope>
    <source>
        <strain evidence="16 17">DSM 22954</strain>
    </source>
</reference>
<comment type="catalytic activity">
    <reaction evidence="8 10">
        <text>L-proline + NAD(+) = (S)-1-pyrroline-5-carboxylate + NADH + 2 H(+)</text>
        <dbReference type="Rhea" id="RHEA:14105"/>
        <dbReference type="ChEBI" id="CHEBI:15378"/>
        <dbReference type="ChEBI" id="CHEBI:17388"/>
        <dbReference type="ChEBI" id="CHEBI:57540"/>
        <dbReference type="ChEBI" id="CHEBI:57945"/>
        <dbReference type="ChEBI" id="CHEBI:60039"/>
        <dbReference type="EC" id="1.5.1.2"/>
    </reaction>
</comment>
<evidence type="ECO:0000256" key="11">
    <source>
        <dbReference type="NCBIfam" id="TIGR00112"/>
    </source>
</evidence>
<dbReference type="InterPro" id="IPR000304">
    <property type="entry name" value="Pyrroline-COOH_reductase"/>
</dbReference>
<feature type="domain" description="Pyrroline-5-carboxylate reductase dimerisation" evidence="15">
    <location>
        <begin position="163"/>
        <end position="268"/>
    </location>
</feature>
<dbReference type="PROSITE" id="PS00521">
    <property type="entry name" value="P5CR"/>
    <property type="match status" value="1"/>
</dbReference>
<dbReference type="Proteomes" id="UP000035909">
    <property type="component" value="Unassembled WGS sequence"/>
</dbReference>
<comment type="function">
    <text evidence="10">Catalyzes the reduction of 1-pyrroline-5-carboxylate (PCA) to L-proline.</text>
</comment>
<accession>A0A0J1H017</accession>
<evidence type="ECO:0000256" key="7">
    <source>
        <dbReference type="ARBA" id="ARBA00023002"/>
    </source>
</evidence>
<comment type="pathway">
    <text evidence="1 10 13">Amino-acid biosynthesis; L-proline biosynthesis; L-proline from L-glutamate 5-semialdehyde: step 1/1.</text>
</comment>
<protein>
    <recommendedName>
        <fullName evidence="10 11">Pyrroline-5-carboxylate reductase</fullName>
        <shortName evidence="10">P5C reductase</shortName>
        <shortName evidence="10">P5CR</shortName>
        <ecNumber evidence="10 11">1.5.1.2</ecNumber>
    </recommendedName>
    <alternativeName>
        <fullName evidence="10">PCA reductase</fullName>
    </alternativeName>
</protein>
<dbReference type="SUPFAM" id="SSF51735">
    <property type="entry name" value="NAD(P)-binding Rossmann-fold domains"/>
    <property type="match status" value="1"/>
</dbReference>
<dbReference type="GO" id="GO:0055129">
    <property type="term" value="P:L-proline biosynthetic process"/>
    <property type="evidence" value="ECO:0007669"/>
    <property type="project" value="UniProtKB-UniRule"/>
</dbReference>
<dbReference type="NCBIfam" id="TIGR00112">
    <property type="entry name" value="proC"/>
    <property type="match status" value="1"/>
</dbReference>
<keyword evidence="5 10" id="KW-0641">Proline biosynthesis</keyword>
<dbReference type="OrthoDB" id="9805754at2"/>
<evidence type="ECO:0000256" key="13">
    <source>
        <dbReference type="RuleBase" id="RU003903"/>
    </source>
</evidence>
<dbReference type="InterPro" id="IPR053790">
    <property type="entry name" value="P5CR-like_CS"/>
</dbReference>
<dbReference type="FunFam" id="3.40.50.720:FF:000105">
    <property type="entry name" value="Pyrroline-5-carboxylate reductase"/>
    <property type="match status" value="1"/>
</dbReference>
<evidence type="ECO:0000256" key="10">
    <source>
        <dbReference type="HAMAP-Rule" id="MF_01925"/>
    </source>
</evidence>
<keyword evidence="17" id="KW-1185">Reference proteome</keyword>
<name>A0A0J1H017_9GAMM</name>
<feature type="domain" description="Pyrroline-5-carboxylate reductase catalytic N-terminal" evidence="14">
    <location>
        <begin position="5"/>
        <end position="99"/>
    </location>
</feature>
<keyword evidence="6 10" id="KW-0521">NADP</keyword>
<keyword evidence="7 10" id="KW-0560">Oxidoreductase</keyword>
<dbReference type="RefSeq" id="WP_047887446.1">
    <property type="nucleotide sequence ID" value="NZ_CP071325.1"/>
</dbReference>
<feature type="binding site" evidence="12">
    <location>
        <begin position="70"/>
        <end position="73"/>
    </location>
    <ligand>
        <name>NADP(+)</name>
        <dbReference type="ChEBI" id="CHEBI:58349"/>
    </ligand>
</feature>
<evidence type="ECO:0000256" key="2">
    <source>
        <dbReference type="ARBA" id="ARBA00005525"/>
    </source>
</evidence>
<evidence type="ECO:0000313" key="16">
    <source>
        <dbReference type="EMBL" id="KLV05149.1"/>
    </source>
</evidence>
<evidence type="ECO:0000256" key="1">
    <source>
        <dbReference type="ARBA" id="ARBA00005205"/>
    </source>
</evidence>
<dbReference type="EC" id="1.5.1.2" evidence="10 11"/>
<evidence type="ECO:0000256" key="3">
    <source>
        <dbReference type="ARBA" id="ARBA00022490"/>
    </source>
</evidence>
<evidence type="ECO:0000256" key="12">
    <source>
        <dbReference type="PIRSR" id="PIRSR000193-1"/>
    </source>
</evidence>
<keyword evidence="4 10" id="KW-0028">Amino-acid biosynthesis</keyword>
<dbReference type="Gene3D" id="1.10.3730.10">
    <property type="entry name" value="ProC C-terminal domain-like"/>
    <property type="match status" value="1"/>
</dbReference>
<evidence type="ECO:0000256" key="8">
    <source>
        <dbReference type="ARBA" id="ARBA00050547"/>
    </source>
</evidence>
<feature type="binding site" evidence="12">
    <location>
        <begin position="9"/>
        <end position="14"/>
    </location>
    <ligand>
        <name>NADP(+)</name>
        <dbReference type="ChEBI" id="CHEBI:58349"/>
    </ligand>
</feature>
<dbReference type="InterPro" id="IPR029036">
    <property type="entry name" value="P5CR_dimer"/>
</dbReference>
<dbReference type="EMBL" id="LDOU01000027">
    <property type="protein sequence ID" value="KLV05149.1"/>
    <property type="molecule type" value="Genomic_DNA"/>
</dbReference>
<comment type="similarity">
    <text evidence="2 10 13">Belongs to the pyrroline-5-carboxylate reductase family.</text>
</comment>
<evidence type="ECO:0000256" key="9">
    <source>
        <dbReference type="ARBA" id="ARBA00052690"/>
    </source>
</evidence>
<dbReference type="HAMAP" id="MF_01925">
    <property type="entry name" value="P5C_reductase"/>
    <property type="match status" value="1"/>
</dbReference>
<dbReference type="InterPro" id="IPR036291">
    <property type="entry name" value="NAD(P)-bd_dom_sf"/>
</dbReference>
<gene>
    <name evidence="10" type="primary">proC</name>
    <name evidence="16" type="ORF">ABT57_22185</name>
</gene>
<dbReference type="GO" id="GO:0005737">
    <property type="term" value="C:cytoplasm"/>
    <property type="evidence" value="ECO:0007669"/>
    <property type="project" value="UniProtKB-SubCell"/>
</dbReference>
<keyword evidence="3 10" id="KW-0963">Cytoplasm</keyword>
<comment type="caution">
    <text evidence="16">The sequence shown here is derived from an EMBL/GenBank/DDBJ whole genome shotgun (WGS) entry which is preliminary data.</text>
</comment>
<dbReference type="UniPathway" id="UPA00098">
    <property type="reaction ID" value="UER00361"/>
</dbReference>
<evidence type="ECO:0000256" key="5">
    <source>
        <dbReference type="ARBA" id="ARBA00022650"/>
    </source>
</evidence>
<dbReference type="InterPro" id="IPR008927">
    <property type="entry name" value="6-PGluconate_DH-like_C_sf"/>
</dbReference>
<dbReference type="Pfam" id="PF03807">
    <property type="entry name" value="F420_oxidored"/>
    <property type="match status" value="1"/>
</dbReference>
<dbReference type="PATRIC" id="fig|320778.3.peg.4759"/>
<dbReference type="STRING" id="320778.ABT57_22185"/>
<evidence type="ECO:0000259" key="15">
    <source>
        <dbReference type="Pfam" id="PF14748"/>
    </source>
</evidence>
<dbReference type="PANTHER" id="PTHR11645">
    <property type="entry name" value="PYRROLINE-5-CARBOXYLATE REDUCTASE"/>
    <property type="match status" value="1"/>
</dbReference>
<evidence type="ECO:0000313" key="17">
    <source>
        <dbReference type="Proteomes" id="UP000035909"/>
    </source>
</evidence>
<dbReference type="Gene3D" id="3.40.50.720">
    <property type="entry name" value="NAD(P)-binding Rossmann-like Domain"/>
    <property type="match status" value="1"/>
</dbReference>
<comment type="subcellular location">
    <subcellularLocation>
        <location evidence="10">Cytoplasm</location>
    </subcellularLocation>
</comment>
<dbReference type="SUPFAM" id="SSF48179">
    <property type="entry name" value="6-phosphogluconate dehydrogenase C-terminal domain-like"/>
    <property type="match status" value="1"/>
</dbReference>
<evidence type="ECO:0000259" key="14">
    <source>
        <dbReference type="Pfam" id="PF03807"/>
    </source>
</evidence>
<evidence type="ECO:0000256" key="6">
    <source>
        <dbReference type="ARBA" id="ARBA00022857"/>
    </source>
</evidence>